<evidence type="ECO:0000259" key="2">
    <source>
        <dbReference type="Pfam" id="PF09353"/>
    </source>
</evidence>
<organism evidence="3 4">
    <name type="scientific">Capsicum annuum</name>
    <name type="common">Capsicum pepper</name>
    <dbReference type="NCBI Taxonomy" id="4072"/>
    <lineage>
        <taxon>Eukaryota</taxon>
        <taxon>Viridiplantae</taxon>
        <taxon>Streptophyta</taxon>
        <taxon>Embryophyta</taxon>
        <taxon>Tracheophyta</taxon>
        <taxon>Spermatophyta</taxon>
        <taxon>Magnoliopsida</taxon>
        <taxon>eudicotyledons</taxon>
        <taxon>Gunneridae</taxon>
        <taxon>Pentapetalae</taxon>
        <taxon>asterids</taxon>
        <taxon>lamiids</taxon>
        <taxon>Solanales</taxon>
        <taxon>Solanaceae</taxon>
        <taxon>Solanoideae</taxon>
        <taxon>Capsiceae</taxon>
        <taxon>Capsicum</taxon>
    </lineage>
</organism>
<reference evidence="3 4" key="2">
    <citation type="journal article" date="2017" name="Genome Biol.">
        <title>New reference genome sequences of hot pepper reveal the massive evolution of plant disease-resistance genes by retroduplication.</title>
        <authorList>
            <person name="Kim S."/>
            <person name="Park J."/>
            <person name="Yeom S.I."/>
            <person name="Kim Y.M."/>
            <person name="Seo E."/>
            <person name="Kim K.T."/>
            <person name="Kim M.S."/>
            <person name="Lee J.M."/>
            <person name="Cheong K."/>
            <person name="Shin H.S."/>
            <person name="Kim S.B."/>
            <person name="Han K."/>
            <person name="Lee J."/>
            <person name="Park M."/>
            <person name="Lee H.A."/>
            <person name="Lee H.Y."/>
            <person name="Lee Y."/>
            <person name="Oh S."/>
            <person name="Lee J.H."/>
            <person name="Choi E."/>
            <person name="Choi E."/>
            <person name="Lee S.E."/>
            <person name="Jeon J."/>
            <person name="Kim H."/>
            <person name="Choi G."/>
            <person name="Song H."/>
            <person name="Lee J."/>
            <person name="Lee S.C."/>
            <person name="Kwon J.K."/>
            <person name="Lee H.Y."/>
            <person name="Koo N."/>
            <person name="Hong Y."/>
            <person name="Kim R.W."/>
            <person name="Kang W.H."/>
            <person name="Huh J.H."/>
            <person name="Kang B.C."/>
            <person name="Yang T.J."/>
            <person name="Lee Y.H."/>
            <person name="Bennetzen J.L."/>
            <person name="Choi D."/>
        </authorList>
    </citation>
    <scope>NUCLEOTIDE SEQUENCE [LARGE SCALE GENOMIC DNA]</scope>
    <source>
        <strain evidence="4">cv. CM334</strain>
    </source>
</reference>
<feature type="domain" description="DUF1995" evidence="2">
    <location>
        <begin position="74"/>
        <end position="201"/>
    </location>
</feature>
<proteinExistence type="predicted"/>
<protein>
    <recommendedName>
        <fullName evidence="2">DUF1995 domain-containing protein</fullName>
    </recommendedName>
</protein>
<dbReference type="Proteomes" id="UP000222542">
    <property type="component" value="Unassembled WGS sequence"/>
</dbReference>
<dbReference type="InterPro" id="IPR053021">
    <property type="entry name" value="Chloroplast_ADK"/>
</dbReference>
<keyword evidence="1" id="KW-0812">Transmembrane</keyword>
<dbReference type="PANTHER" id="PTHR35509:SF6">
    <property type="entry name" value="ADENYLATE KINASE"/>
    <property type="match status" value="1"/>
</dbReference>
<gene>
    <name evidence="3" type="ORF">T459_27524</name>
</gene>
<evidence type="ECO:0000313" key="3">
    <source>
        <dbReference type="EMBL" id="PHT68037.1"/>
    </source>
</evidence>
<dbReference type="PANTHER" id="PTHR35509">
    <property type="entry name" value="DOMAIN PROTEIN, PUTATIVE (DUF1995)-RELATED"/>
    <property type="match status" value="1"/>
</dbReference>
<keyword evidence="1" id="KW-1133">Transmembrane helix</keyword>
<dbReference type="Gramene" id="PHT68037">
    <property type="protein sequence ID" value="PHT68037"/>
    <property type="gene ID" value="T459_27524"/>
</dbReference>
<dbReference type="EMBL" id="AYRZ02000011">
    <property type="protein sequence ID" value="PHT68037.1"/>
    <property type="molecule type" value="Genomic_DNA"/>
</dbReference>
<dbReference type="STRING" id="4072.A0A2G2YE62"/>
<evidence type="ECO:0000313" key="4">
    <source>
        <dbReference type="Proteomes" id="UP000222542"/>
    </source>
</evidence>
<comment type="caution">
    <text evidence="3">The sequence shown here is derived from an EMBL/GenBank/DDBJ whole genome shotgun (WGS) entry which is preliminary data.</text>
</comment>
<keyword evidence="4" id="KW-1185">Reference proteome</keyword>
<dbReference type="InterPro" id="IPR018962">
    <property type="entry name" value="DUF1995"/>
</dbReference>
<sequence>MEKGSISYLPEKAYALFSVLMTGVMFCRAERLEFIPLFKSRIPIRLLFKLLLIGFAFASDLFLHYLFINAFYILEYFCTDVPQATQRAVNDGKTRLKIEISNLELNPAMDVYRIGTLMKLIRVLALSFADDGKRVKVCVQGSLGKGALAGMPLQLAESQKILEFMDWGDYDTLGTFVNSGSIGGKEVAGQDDLFILVAFQNAVENCIIDVIHPQYLPQNAGDIAQKYIRDPRLLSFIDVECFIVSTINALQSPISMQAWFYMRHFCGIN</sequence>
<keyword evidence="1" id="KW-0472">Membrane</keyword>
<evidence type="ECO:0000256" key="1">
    <source>
        <dbReference type="SAM" id="Phobius"/>
    </source>
</evidence>
<reference evidence="3 4" key="1">
    <citation type="journal article" date="2014" name="Nat. Genet.">
        <title>Genome sequence of the hot pepper provides insights into the evolution of pungency in Capsicum species.</title>
        <authorList>
            <person name="Kim S."/>
            <person name="Park M."/>
            <person name="Yeom S.I."/>
            <person name="Kim Y.M."/>
            <person name="Lee J.M."/>
            <person name="Lee H.A."/>
            <person name="Seo E."/>
            <person name="Choi J."/>
            <person name="Cheong K."/>
            <person name="Kim K.T."/>
            <person name="Jung K."/>
            <person name="Lee G.W."/>
            <person name="Oh S.K."/>
            <person name="Bae C."/>
            <person name="Kim S.B."/>
            <person name="Lee H.Y."/>
            <person name="Kim S.Y."/>
            <person name="Kim M.S."/>
            <person name="Kang B.C."/>
            <person name="Jo Y.D."/>
            <person name="Yang H.B."/>
            <person name="Jeong H.J."/>
            <person name="Kang W.H."/>
            <person name="Kwon J.K."/>
            <person name="Shin C."/>
            <person name="Lim J.Y."/>
            <person name="Park J.H."/>
            <person name="Huh J.H."/>
            <person name="Kim J.S."/>
            <person name="Kim B.D."/>
            <person name="Cohen O."/>
            <person name="Paran I."/>
            <person name="Suh M.C."/>
            <person name="Lee S.B."/>
            <person name="Kim Y.K."/>
            <person name="Shin Y."/>
            <person name="Noh S.J."/>
            <person name="Park J."/>
            <person name="Seo Y.S."/>
            <person name="Kwon S.Y."/>
            <person name="Kim H.A."/>
            <person name="Park J.M."/>
            <person name="Kim H.J."/>
            <person name="Choi S.B."/>
            <person name="Bosland P.W."/>
            <person name="Reeves G."/>
            <person name="Jo S.H."/>
            <person name="Lee B.W."/>
            <person name="Cho H.T."/>
            <person name="Choi H.S."/>
            <person name="Lee M.S."/>
            <person name="Yu Y."/>
            <person name="Do Choi Y."/>
            <person name="Park B.S."/>
            <person name="van Deynze A."/>
            <person name="Ashrafi H."/>
            <person name="Hill T."/>
            <person name="Kim W.T."/>
            <person name="Pai H.S."/>
            <person name="Ahn H.K."/>
            <person name="Yeam I."/>
            <person name="Giovannoni J.J."/>
            <person name="Rose J.K."/>
            <person name="Sorensen I."/>
            <person name="Lee S.J."/>
            <person name="Kim R.W."/>
            <person name="Choi I.Y."/>
            <person name="Choi B.S."/>
            <person name="Lim J.S."/>
            <person name="Lee Y.H."/>
            <person name="Choi D."/>
        </authorList>
    </citation>
    <scope>NUCLEOTIDE SEQUENCE [LARGE SCALE GENOMIC DNA]</scope>
    <source>
        <strain evidence="4">cv. CM334</strain>
    </source>
</reference>
<name>A0A2G2YE62_CAPAN</name>
<dbReference type="Pfam" id="PF09353">
    <property type="entry name" value="DUF1995"/>
    <property type="match status" value="1"/>
</dbReference>
<feature type="transmembrane region" description="Helical" evidence="1">
    <location>
        <begin position="50"/>
        <end position="74"/>
    </location>
</feature>
<dbReference type="AlphaFoldDB" id="A0A2G2YE62"/>
<accession>A0A2G2YE62</accession>